<gene>
    <name evidence="1" type="ORF">ABOZ73_07455</name>
</gene>
<protein>
    <submittedName>
        <fullName evidence="1">Uncharacterized protein</fullName>
    </submittedName>
</protein>
<evidence type="ECO:0000313" key="1">
    <source>
        <dbReference type="EMBL" id="XDO98243.1"/>
    </source>
</evidence>
<proteinExistence type="predicted"/>
<name>A0AB39KY84_9CAUL</name>
<sequence>MSNAEREEDIDALIAATPSLVAEVNAVKEVVRRLAVLAARDDEARSFLGEPVRYEGIDDPEAEELAAQVSAKIAEIVEAPTAA</sequence>
<dbReference type="RefSeq" id="WP_369061995.1">
    <property type="nucleotide sequence ID" value="NZ_CP158375.1"/>
</dbReference>
<reference evidence="1" key="1">
    <citation type="submission" date="2024-06" db="EMBL/GenBank/DDBJ databases">
        <title>Caulobacter inopinatus, sp. nov.</title>
        <authorList>
            <person name="Donachie S.P."/>
        </authorList>
    </citation>
    <scope>NUCLEOTIDE SEQUENCE</scope>
    <source>
        <strain evidence="1">73W</strain>
    </source>
</reference>
<accession>A0AB39KY84</accession>
<organism evidence="1">
    <name type="scientific">Caulobacter sp. 73W</name>
    <dbReference type="NCBI Taxonomy" id="3161137"/>
    <lineage>
        <taxon>Bacteria</taxon>
        <taxon>Pseudomonadati</taxon>
        <taxon>Pseudomonadota</taxon>
        <taxon>Alphaproteobacteria</taxon>
        <taxon>Caulobacterales</taxon>
        <taxon>Caulobacteraceae</taxon>
        <taxon>Caulobacter</taxon>
    </lineage>
</organism>
<dbReference type="AlphaFoldDB" id="A0AB39KY84"/>
<dbReference type="EMBL" id="CP158375">
    <property type="protein sequence ID" value="XDO98243.1"/>
    <property type="molecule type" value="Genomic_DNA"/>
</dbReference>